<gene>
    <name evidence="4" type="ORF">BGZ80_004970</name>
</gene>
<dbReference type="CDD" id="cd00030">
    <property type="entry name" value="C2"/>
    <property type="match status" value="1"/>
</dbReference>
<evidence type="ECO:0000256" key="1">
    <source>
        <dbReference type="ARBA" id="ARBA00022723"/>
    </source>
</evidence>
<evidence type="ECO:0000313" key="5">
    <source>
        <dbReference type="Proteomes" id="UP000703661"/>
    </source>
</evidence>
<proteinExistence type="predicted"/>
<keyword evidence="5" id="KW-1185">Reference proteome</keyword>
<dbReference type="EMBL" id="JAAAID010002480">
    <property type="protein sequence ID" value="KAG0007187.1"/>
    <property type="molecule type" value="Genomic_DNA"/>
</dbReference>
<evidence type="ECO:0000313" key="4">
    <source>
        <dbReference type="EMBL" id="KAG0007187.1"/>
    </source>
</evidence>
<evidence type="ECO:0000259" key="3">
    <source>
        <dbReference type="PROSITE" id="PS50004"/>
    </source>
</evidence>
<organism evidence="4 5">
    <name type="scientific">Entomortierella chlamydospora</name>
    <dbReference type="NCBI Taxonomy" id="101097"/>
    <lineage>
        <taxon>Eukaryota</taxon>
        <taxon>Fungi</taxon>
        <taxon>Fungi incertae sedis</taxon>
        <taxon>Mucoromycota</taxon>
        <taxon>Mortierellomycotina</taxon>
        <taxon>Mortierellomycetes</taxon>
        <taxon>Mortierellales</taxon>
        <taxon>Mortierellaceae</taxon>
        <taxon>Entomortierella</taxon>
    </lineage>
</organism>
<feature type="domain" description="C2" evidence="3">
    <location>
        <begin position="1"/>
        <end position="106"/>
    </location>
</feature>
<reference evidence="4" key="1">
    <citation type="journal article" date="2020" name="Fungal Divers.">
        <title>Resolving the Mortierellaceae phylogeny through synthesis of multi-gene phylogenetics and phylogenomics.</title>
        <authorList>
            <person name="Vandepol N."/>
            <person name="Liber J."/>
            <person name="Desiro A."/>
            <person name="Na H."/>
            <person name="Kennedy M."/>
            <person name="Barry K."/>
            <person name="Grigoriev I.V."/>
            <person name="Miller A.N."/>
            <person name="O'Donnell K."/>
            <person name="Stajich J.E."/>
            <person name="Bonito G."/>
        </authorList>
    </citation>
    <scope>NUCLEOTIDE SEQUENCE</scope>
    <source>
        <strain evidence="4">NRRL 2769</strain>
    </source>
</reference>
<sequence length="198" mass="21726">MTKTLHIFAHGANHLEDVEHFGKNDPYAQFTFDLNDKKSFHKTAVKKNAGKNVEWNQEITIEYDPNRNHTLYVEVLDDETTADKPIGFADIPLRQVIDAPGQSFKGKFDLFNGDAKAKGTISLTLSILNPGQVAHVATSGPELRGFSQLDGDHQSRFKSLNNKEKASDLAVAAGIGAALLGAKKLHDEHKKGKGAHEQ</sequence>
<dbReference type="AlphaFoldDB" id="A0A9P6SVL7"/>
<dbReference type="PROSITE" id="PS50004">
    <property type="entry name" value="C2"/>
    <property type="match status" value="1"/>
</dbReference>
<dbReference type="Gene3D" id="2.60.40.150">
    <property type="entry name" value="C2 domain"/>
    <property type="match status" value="1"/>
</dbReference>
<keyword evidence="1" id="KW-0479">Metal-binding</keyword>
<keyword evidence="2" id="KW-0106">Calcium</keyword>
<dbReference type="Pfam" id="PF00168">
    <property type="entry name" value="C2"/>
    <property type="match status" value="1"/>
</dbReference>
<dbReference type="SMART" id="SM00239">
    <property type="entry name" value="C2"/>
    <property type="match status" value="1"/>
</dbReference>
<dbReference type="SUPFAM" id="SSF49562">
    <property type="entry name" value="C2 domain (Calcium/lipid-binding domain, CaLB)"/>
    <property type="match status" value="1"/>
</dbReference>
<accession>A0A9P6SVL7</accession>
<dbReference type="Proteomes" id="UP000703661">
    <property type="component" value="Unassembled WGS sequence"/>
</dbReference>
<dbReference type="InterPro" id="IPR000008">
    <property type="entry name" value="C2_dom"/>
</dbReference>
<name>A0A9P6SVL7_9FUNG</name>
<evidence type="ECO:0000256" key="2">
    <source>
        <dbReference type="ARBA" id="ARBA00022837"/>
    </source>
</evidence>
<dbReference type="PANTHER" id="PTHR46502:SF2">
    <property type="entry name" value="16 KDA PHLOEM PROTEIN 2"/>
    <property type="match status" value="1"/>
</dbReference>
<comment type="caution">
    <text evidence="4">The sequence shown here is derived from an EMBL/GenBank/DDBJ whole genome shotgun (WGS) entry which is preliminary data.</text>
</comment>
<dbReference type="GO" id="GO:0046872">
    <property type="term" value="F:metal ion binding"/>
    <property type="evidence" value="ECO:0007669"/>
    <property type="project" value="UniProtKB-KW"/>
</dbReference>
<dbReference type="OrthoDB" id="270970at2759"/>
<protein>
    <recommendedName>
        <fullName evidence="3">C2 domain-containing protein</fullName>
    </recommendedName>
</protein>
<dbReference type="PANTHER" id="PTHR46502">
    <property type="entry name" value="C2 DOMAIN-CONTAINING"/>
    <property type="match status" value="1"/>
</dbReference>
<dbReference type="InterPro" id="IPR035892">
    <property type="entry name" value="C2_domain_sf"/>
</dbReference>